<keyword evidence="4" id="KW-1185">Reference proteome</keyword>
<dbReference type="AlphaFoldDB" id="L2GL10"/>
<evidence type="ECO:0008006" key="5">
    <source>
        <dbReference type="Google" id="ProtNLM"/>
    </source>
</evidence>
<feature type="compositionally biased region" description="Polar residues" evidence="1">
    <location>
        <begin position="261"/>
        <end position="280"/>
    </location>
</feature>
<dbReference type="EMBL" id="JH370142">
    <property type="protein sequence ID" value="ELA41568.1"/>
    <property type="molecule type" value="Genomic_DNA"/>
</dbReference>
<reference evidence="4" key="1">
    <citation type="submission" date="2011-05" db="EMBL/GenBank/DDBJ databases">
        <title>The genome sequence of Vittaforma corneae strain ATCC 50505.</title>
        <authorList>
            <consortium name="The Broad Institute Genome Sequencing Platform"/>
            <person name="Cuomo C."/>
            <person name="Didier E."/>
            <person name="Bowers L."/>
            <person name="Young S.K."/>
            <person name="Zeng Q."/>
            <person name="Gargeya S."/>
            <person name="Fitzgerald M."/>
            <person name="Haas B."/>
            <person name="Abouelleil A."/>
            <person name="Alvarado L."/>
            <person name="Arachchi H.M."/>
            <person name="Berlin A."/>
            <person name="Chapman S.B."/>
            <person name="Gearin G."/>
            <person name="Goldberg J."/>
            <person name="Griggs A."/>
            <person name="Gujja S."/>
            <person name="Hansen M."/>
            <person name="Heiman D."/>
            <person name="Howarth C."/>
            <person name="Larimer J."/>
            <person name="Lui A."/>
            <person name="MacDonald P.J.P."/>
            <person name="McCowen C."/>
            <person name="Montmayeur A."/>
            <person name="Murphy C."/>
            <person name="Neiman D."/>
            <person name="Pearson M."/>
            <person name="Priest M."/>
            <person name="Roberts A."/>
            <person name="Saif S."/>
            <person name="Shea T."/>
            <person name="Sisk P."/>
            <person name="Stolte C."/>
            <person name="Sykes S."/>
            <person name="Wortman J."/>
            <person name="Nusbaum C."/>
            <person name="Birren B."/>
        </authorList>
    </citation>
    <scope>NUCLEOTIDE SEQUENCE [LARGE SCALE GENOMIC DNA]</scope>
    <source>
        <strain evidence="4">ATCC 50505</strain>
    </source>
</reference>
<dbReference type="RefSeq" id="XP_007604878.1">
    <property type="nucleotide sequence ID" value="XM_007604816.1"/>
</dbReference>
<evidence type="ECO:0000256" key="2">
    <source>
        <dbReference type="SAM" id="Phobius"/>
    </source>
</evidence>
<feature type="transmembrane region" description="Helical" evidence="2">
    <location>
        <begin position="162"/>
        <end position="184"/>
    </location>
</feature>
<feature type="transmembrane region" description="Helical" evidence="2">
    <location>
        <begin position="130"/>
        <end position="155"/>
    </location>
</feature>
<organism evidence="3 4">
    <name type="scientific">Vittaforma corneae (strain ATCC 50505)</name>
    <name type="common">Microsporidian parasite</name>
    <name type="synonym">Nosema corneum</name>
    <dbReference type="NCBI Taxonomy" id="993615"/>
    <lineage>
        <taxon>Eukaryota</taxon>
        <taxon>Fungi</taxon>
        <taxon>Fungi incertae sedis</taxon>
        <taxon>Microsporidia</taxon>
        <taxon>Nosematidae</taxon>
        <taxon>Vittaforma</taxon>
    </lineage>
</organism>
<gene>
    <name evidence="3" type="ORF">VICG_01432</name>
</gene>
<dbReference type="GeneID" id="19882143"/>
<evidence type="ECO:0000313" key="4">
    <source>
        <dbReference type="Proteomes" id="UP000011082"/>
    </source>
</evidence>
<proteinExistence type="predicted"/>
<keyword evidence="2" id="KW-0812">Transmembrane</keyword>
<keyword evidence="2" id="KW-0472">Membrane</keyword>
<name>L2GL10_VITCO</name>
<accession>L2GL10</accession>
<protein>
    <recommendedName>
        <fullName evidence="5">Transmembrane protein</fullName>
    </recommendedName>
</protein>
<sequence>MAVQETFKSLTEVSVGHFNSGFTPQIPTNTSDVTIMQAPANIQGSLQSLMSTSVCFTIISAFSIFLNISLIIDLIAKLVHWKRNRRDPISSSKAVKIFFNICLYLILCIMYNIIMYVIECDIKNHYILFRWIYGINIVVQSTVIIVSCAMCALSIQIFRNIWHLLVIISVTSAYLVCFVLEILIESRLFLNLTNSIGYSIMFSLFDLFFRFLFTFISVSLLLEQDNTSTQVRYNGERVFINYPEPNPHELLAMFGPPPPQYSSTVKRVRSSQTTRTSEAGSISEDEDYYPPGYTDS</sequence>
<keyword evidence="2" id="KW-1133">Transmembrane helix</keyword>
<feature type="transmembrane region" description="Helical" evidence="2">
    <location>
        <begin position="49"/>
        <end position="76"/>
    </location>
</feature>
<feature type="region of interest" description="Disordered" evidence="1">
    <location>
        <begin position="256"/>
        <end position="296"/>
    </location>
</feature>
<dbReference type="HOGENOM" id="CLU_940739_0_0_1"/>
<dbReference type="Proteomes" id="UP000011082">
    <property type="component" value="Unassembled WGS sequence"/>
</dbReference>
<dbReference type="VEuPathDB" id="MicrosporidiaDB:VICG_01432"/>
<feature type="transmembrane region" description="Helical" evidence="2">
    <location>
        <begin position="196"/>
        <end position="222"/>
    </location>
</feature>
<evidence type="ECO:0000313" key="3">
    <source>
        <dbReference type="EMBL" id="ELA41568.1"/>
    </source>
</evidence>
<evidence type="ECO:0000256" key="1">
    <source>
        <dbReference type="SAM" id="MobiDB-lite"/>
    </source>
</evidence>
<dbReference type="InParanoid" id="L2GL10"/>
<feature type="transmembrane region" description="Helical" evidence="2">
    <location>
        <begin position="97"/>
        <end position="118"/>
    </location>
</feature>